<dbReference type="Gene3D" id="2.30.30.100">
    <property type="match status" value="1"/>
</dbReference>
<dbReference type="InterPro" id="IPR010920">
    <property type="entry name" value="LSM_dom_sf"/>
</dbReference>
<dbReference type="FunCoup" id="A0A067MSF8">
    <property type="interactions" value="84"/>
</dbReference>
<dbReference type="EMBL" id="KL198023">
    <property type="protein sequence ID" value="KDQ17640.1"/>
    <property type="molecule type" value="Genomic_DNA"/>
</dbReference>
<evidence type="ECO:0000313" key="2">
    <source>
        <dbReference type="EMBL" id="KDQ17640.1"/>
    </source>
</evidence>
<dbReference type="Pfam" id="PF01423">
    <property type="entry name" value="LSM"/>
    <property type="match status" value="1"/>
</dbReference>
<dbReference type="InterPro" id="IPR034110">
    <property type="entry name" value="LSMD1_Sm"/>
</dbReference>
<dbReference type="InParanoid" id="A0A067MSF8"/>
<sequence length="90" mass="9993">MNGPQSPLSPGPAAVSFLASTLSKSYRISISDGRIFNGNLACLDKQLNLVLVNTEEFRLGDGYMGRYVGMVMIPWKWVVKAEAEIEWEKV</sequence>
<dbReference type="PANTHER" id="PTHR10701">
    <property type="entry name" value="SMALL NUCLEAR RIBONUCLEOPROTEIN-ASSOCIATED PROTEIN B AND N"/>
    <property type="match status" value="1"/>
</dbReference>
<evidence type="ECO:0000313" key="3">
    <source>
        <dbReference type="Proteomes" id="UP000027195"/>
    </source>
</evidence>
<dbReference type="GO" id="GO:0031417">
    <property type="term" value="C:NatC complex"/>
    <property type="evidence" value="ECO:0007669"/>
    <property type="project" value="InterPro"/>
</dbReference>
<dbReference type="Proteomes" id="UP000027195">
    <property type="component" value="Unassembled WGS sequence"/>
</dbReference>
<dbReference type="STRING" id="930990.A0A067MSF8"/>
<dbReference type="HOGENOM" id="CLU_076902_4_5_1"/>
<accession>A0A067MSF8</accession>
<dbReference type="AlphaFoldDB" id="A0A067MSF8"/>
<dbReference type="InterPro" id="IPR001163">
    <property type="entry name" value="Sm_dom_euk/arc"/>
</dbReference>
<proteinExistence type="predicted"/>
<evidence type="ECO:0000259" key="1">
    <source>
        <dbReference type="Pfam" id="PF01423"/>
    </source>
</evidence>
<protein>
    <recommendedName>
        <fullName evidence="1">Sm domain-containing protein</fullName>
    </recommendedName>
</protein>
<dbReference type="PANTHER" id="PTHR10701:SF5">
    <property type="entry name" value="N-ALPHA-ACETYLTRANSFERASE 38, NATC AUXILIARY SUBUNIT"/>
    <property type="match status" value="1"/>
</dbReference>
<dbReference type="CDD" id="cd06168">
    <property type="entry name" value="LSMD1"/>
    <property type="match status" value="1"/>
</dbReference>
<name>A0A067MSF8_BOTB1</name>
<feature type="domain" description="Sm" evidence="1">
    <location>
        <begin position="17"/>
        <end position="73"/>
    </location>
</feature>
<organism evidence="2 3">
    <name type="scientific">Botryobasidium botryosum (strain FD-172 SS1)</name>
    <dbReference type="NCBI Taxonomy" id="930990"/>
    <lineage>
        <taxon>Eukaryota</taxon>
        <taxon>Fungi</taxon>
        <taxon>Dikarya</taxon>
        <taxon>Basidiomycota</taxon>
        <taxon>Agaricomycotina</taxon>
        <taxon>Agaricomycetes</taxon>
        <taxon>Cantharellales</taxon>
        <taxon>Botryobasidiaceae</taxon>
        <taxon>Botryobasidium</taxon>
    </lineage>
</organism>
<dbReference type="InterPro" id="IPR050914">
    <property type="entry name" value="snRNP_SmB/NAA38-like"/>
</dbReference>
<gene>
    <name evidence="2" type="ORF">BOTBODRAFT_29802</name>
</gene>
<dbReference type="OrthoDB" id="368909at2759"/>
<reference evidence="3" key="1">
    <citation type="journal article" date="2014" name="Proc. Natl. Acad. Sci. U.S.A.">
        <title>Extensive sampling of basidiomycete genomes demonstrates inadequacy of the white-rot/brown-rot paradigm for wood decay fungi.</title>
        <authorList>
            <person name="Riley R."/>
            <person name="Salamov A.A."/>
            <person name="Brown D.W."/>
            <person name="Nagy L.G."/>
            <person name="Floudas D."/>
            <person name="Held B.W."/>
            <person name="Levasseur A."/>
            <person name="Lombard V."/>
            <person name="Morin E."/>
            <person name="Otillar R."/>
            <person name="Lindquist E.A."/>
            <person name="Sun H."/>
            <person name="LaButti K.M."/>
            <person name="Schmutz J."/>
            <person name="Jabbour D."/>
            <person name="Luo H."/>
            <person name="Baker S.E."/>
            <person name="Pisabarro A.G."/>
            <person name="Walton J.D."/>
            <person name="Blanchette R.A."/>
            <person name="Henrissat B."/>
            <person name="Martin F."/>
            <person name="Cullen D."/>
            <person name="Hibbett D.S."/>
            <person name="Grigoriev I.V."/>
        </authorList>
    </citation>
    <scope>NUCLEOTIDE SEQUENCE [LARGE SCALE GENOMIC DNA]</scope>
    <source>
        <strain evidence="3">FD-172 SS1</strain>
    </source>
</reference>
<dbReference type="SUPFAM" id="SSF50182">
    <property type="entry name" value="Sm-like ribonucleoproteins"/>
    <property type="match status" value="1"/>
</dbReference>
<keyword evidence="3" id="KW-1185">Reference proteome</keyword>